<dbReference type="AlphaFoldDB" id="A0A7R6PXQ1"/>
<dbReference type="Gene3D" id="1.10.10.10">
    <property type="entry name" value="Winged helix-like DNA-binding domain superfamily/Winged helix DNA-binding domain"/>
    <property type="match status" value="1"/>
</dbReference>
<gene>
    <name evidence="1" type="ORF">NEJAP_3560</name>
</gene>
<evidence type="ECO:0000313" key="2">
    <source>
        <dbReference type="Proteomes" id="UP000595332"/>
    </source>
</evidence>
<dbReference type="KEGG" id="njp:NEJAP_3560"/>
<dbReference type="InterPro" id="IPR022541">
    <property type="entry name" value="YhfG"/>
</dbReference>
<proteinExistence type="predicted"/>
<dbReference type="Proteomes" id="UP000595332">
    <property type="component" value="Chromosome"/>
</dbReference>
<name>A0A7R6PXQ1_9GAMM</name>
<protein>
    <submittedName>
        <fullName evidence="1">Uncharacterized protein</fullName>
    </submittedName>
</protein>
<reference evidence="1 2" key="1">
    <citation type="journal article" date="2008" name="Int. J. Syst. Evol. Microbiol.">
        <title>Neptunomonas japonica sp. nov., an Osedax japonicus symbiont-like bacterium isolated from sediment adjacent to sperm whale carcasses off Kagoshima, Japan.</title>
        <authorList>
            <person name="Miyazaki M."/>
            <person name="Nogi Y."/>
            <person name="Fujiwara Y."/>
            <person name="Kawato M."/>
            <person name="Kubokawa K."/>
            <person name="Horikoshi K."/>
        </authorList>
    </citation>
    <scope>NUCLEOTIDE SEQUENCE [LARGE SCALE GENOMIC DNA]</scope>
    <source>
        <strain evidence="1 2">JAMM 1380</strain>
    </source>
</reference>
<dbReference type="InterPro" id="IPR036388">
    <property type="entry name" value="WH-like_DNA-bd_sf"/>
</dbReference>
<dbReference type="RefSeq" id="WP_201348565.1">
    <property type="nucleotide sequence ID" value="NZ_AP014546.1"/>
</dbReference>
<accession>A0A7R6PXQ1</accession>
<evidence type="ECO:0000313" key="1">
    <source>
        <dbReference type="EMBL" id="BBB31498.1"/>
    </source>
</evidence>
<sequence length="161" mass="18201">MNYEMTVLAAIIQTEKPTTKIVSELTGISIRKVQTVLLELPTTFGIELSRDKEGNKEVLCIVKWGVFESGNHLKTLVQPMDLQQIKSSRVKKSEKADALTFDDKFMRYEHSKLKNYRASLGLEGIEASSRQIPTDKSERQNLRQALLKKHSQSNSKAAKHG</sequence>
<keyword evidence="2" id="KW-1185">Reference proteome</keyword>
<organism evidence="1 2">
    <name type="scientific">Neptunomonas japonica JAMM 1380</name>
    <dbReference type="NCBI Taxonomy" id="1441457"/>
    <lineage>
        <taxon>Bacteria</taxon>
        <taxon>Pseudomonadati</taxon>
        <taxon>Pseudomonadota</taxon>
        <taxon>Gammaproteobacteria</taxon>
        <taxon>Oceanospirillales</taxon>
        <taxon>Oceanospirillaceae</taxon>
        <taxon>Neptunomonas</taxon>
    </lineage>
</organism>
<dbReference type="EMBL" id="AP014546">
    <property type="protein sequence ID" value="BBB31498.1"/>
    <property type="molecule type" value="Genomic_DNA"/>
</dbReference>
<dbReference type="Pfam" id="PF10832">
    <property type="entry name" value="YhfG"/>
    <property type="match status" value="1"/>
</dbReference>